<name>A0A6J8BZ36_MYTCO</name>
<dbReference type="PANTHER" id="PTHR47331">
    <property type="entry name" value="PHD-TYPE DOMAIN-CONTAINING PROTEIN"/>
    <property type="match status" value="1"/>
</dbReference>
<keyword evidence="2" id="KW-1185">Reference proteome</keyword>
<dbReference type="Proteomes" id="UP000507470">
    <property type="component" value="Unassembled WGS sequence"/>
</dbReference>
<dbReference type="AlphaFoldDB" id="A0A6J8BZ36"/>
<evidence type="ECO:0008006" key="3">
    <source>
        <dbReference type="Google" id="ProtNLM"/>
    </source>
</evidence>
<dbReference type="PANTHER" id="PTHR47331:SF5">
    <property type="entry name" value="RIBONUCLEASE H"/>
    <property type="match status" value="1"/>
</dbReference>
<evidence type="ECO:0000313" key="1">
    <source>
        <dbReference type="EMBL" id="CAC5387607.1"/>
    </source>
</evidence>
<organism evidence="1 2">
    <name type="scientific">Mytilus coruscus</name>
    <name type="common">Sea mussel</name>
    <dbReference type="NCBI Taxonomy" id="42192"/>
    <lineage>
        <taxon>Eukaryota</taxon>
        <taxon>Metazoa</taxon>
        <taxon>Spiralia</taxon>
        <taxon>Lophotrochozoa</taxon>
        <taxon>Mollusca</taxon>
        <taxon>Bivalvia</taxon>
        <taxon>Autobranchia</taxon>
        <taxon>Pteriomorphia</taxon>
        <taxon>Mytilida</taxon>
        <taxon>Mytiloidea</taxon>
        <taxon>Mytilidae</taxon>
        <taxon>Mytilinae</taxon>
        <taxon>Mytilus</taxon>
    </lineage>
</organism>
<sequence>MRLIETECKTSELEGVSEVGSDFGDIKGSLPQADMLSTFFESTVKFQENQVVNNDNTLPSAKNQMSSTYVKSSTAPMNVMPPDNVYASNPTKESLLNPSVKVNTPVTRLPPPERSVFYGDPFKYPGWKAAFQTLIEQRQIPPLEQIHYLRKYLGESVKEVVENYFLITSQDSYQEAKTLLDQRYGDPFVIANAFRDKLEKWPKIASRDGIGLQKFSDFLKQCLNAMQSIGSLNALNDDRQNRQLLTKLPDWIVNRWSRIVAQQKEDKKKFPSFKTFVEFIDKESNIACDPVTSLQSLKGDYASNHRDFDKTRRLENKPLHSRALMSDTTVNNTDDSFRRNTCVLCQKSHNIDTYNPENERLVYALLDTQSDTTFVLDETRRALGLSETDVKLSLSTMHAENHIVDSRKIKGLMVRGFDSEVKIPLPNVFTRTIIPANRSHIPTAEMARRWSYLEHIAEKLMPVRDCEFGLLIGYNCPRALILREVIPSIDNGPYGQKIDLGWGIVGIVDPLQIDNCDSIGFSPRTLALEVPNELSFRGNKSGDPEHVYFSFGSSVKELIPSEVARMMELDFSDRNIDKISFSFDGKRFISTLNSFLFI</sequence>
<dbReference type="OrthoDB" id="10065844at2759"/>
<accession>A0A6J8BZ36</accession>
<proteinExistence type="predicted"/>
<dbReference type="Pfam" id="PF03564">
    <property type="entry name" value="DUF1759"/>
    <property type="match status" value="1"/>
</dbReference>
<gene>
    <name evidence="1" type="ORF">MCOR_22910</name>
</gene>
<protein>
    <recommendedName>
        <fullName evidence="3">Peptidase aspartic putative domain-containing protein</fullName>
    </recommendedName>
</protein>
<dbReference type="EMBL" id="CACVKT020004016">
    <property type="protein sequence ID" value="CAC5387607.1"/>
    <property type="molecule type" value="Genomic_DNA"/>
</dbReference>
<dbReference type="InterPro" id="IPR005312">
    <property type="entry name" value="DUF1759"/>
</dbReference>
<evidence type="ECO:0000313" key="2">
    <source>
        <dbReference type="Proteomes" id="UP000507470"/>
    </source>
</evidence>
<reference evidence="1 2" key="1">
    <citation type="submission" date="2020-06" db="EMBL/GenBank/DDBJ databases">
        <authorList>
            <person name="Li R."/>
            <person name="Bekaert M."/>
        </authorList>
    </citation>
    <scope>NUCLEOTIDE SEQUENCE [LARGE SCALE GENOMIC DNA]</scope>
    <source>
        <strain evidence="2">wild</strain>
    </source>
</reference>